<dbReference type="AlphaFoldDB" id="A0AA97AKL0"/>
<gene>
    <name evidence="2" type="ORF">HJG54_27980</name>
</gene>
<protein>
    <recommendedName>
        <fullName evidence="1">ScoMcrA-like DNA sulfur-binding domain-containing protein</fullName>
    </recommendedName>
</protein>
<dbReference type="Pfam" id="PF26340">
    <property type="entry name" value="DNA-SBD_ScoMcrA"/>
    <property type="match status" value="1"/>
</dbReference>
<feature type="domain" description="ScoMcrA-like DNA sulfur-binding" evidence="1">
    <location>
        <begin position="21"/>
        <end position="160"/>
    </location>
</feature>
<dbReference type="InterPro" id="IPR058813">
    <property type="entry name" value="DNA-SBD_ScoMcrA"/>
</dbReference>
<evidence type="ECO:0000313" key="2">
    <source>
        <dbReference type="EMBL" id="WNZ26281.1"/>
    </source>
</evidence>
<evidence type="ECO:0000259" key="1">
    <source>
        <dbReference type="Pfam" id="PF26340"/>
    </source>
</evidence>
<reference evidence="2" key="1">
    <citation type="submission" date="2020-05" db="EMBL/GenBank/DDBJ databases">
        <authorList>
            <person name="Zhu T."/>
            <person name="Keshari N."/>
            <person name="Lu X."/>
        </authorList>
    </citation>
    <scope>NUCLEOTIDE SEQUENCE</scope>
    <source>
        <strain evidence="2">NK1-12</strain>
    </source>
</reference>
<organism evidence="2">
    <name type="scientific">Leptolyngbya sp. NK1-12</name>
    <dbReference type="NCBI Taxonomy" id="2547451"/>
    <lineage>
        <taxon>Bacteria</taxon>
        <taxon>Bacillati</taxon>
        <taxon>Cyanobacteriota</taxon>
        <taxon>Cyanophyceae</taxon>
        <taxon>Leptolyngbyales</taxon>
        <taxon>Leptolyngbyaceae</taxon>
        <taxon>Leptolyngbya group</taxon>
        <taxon>Leptolyngbya</taxon>
    </lineage>
</organism>
<accession>A0AA97AKL0</accession>
<dbReference type="RefSeq" id="WP_316432530.1">
    <property type="nucleotide sequence ID" value="NZ_CP053586.1"/>
</dbReference>
<name>A0AA97AKL0_9CYAN</name>
<proteinExistence type="predicted"/>
<dbReference type="EMBL" id="CP053586">
    <property type="protein sequence ID" value="WNZ26281.1"/>
    <property type="molecule type" value="Genomic_DNA"/>
</dbReference>
<sequence length="199" mass="23463">MSSNELVRNSRDLAALSYYAKKFQRLRVDRAHGVAPHKPILLLSVIEQVKREVITRNEIHLTSALIHTFLKYWSYLGSFNHHPDISRPFFHMRSGKFWHLWANPGYEEVINSKEKLKTFAEVKRAIKFAYLDEDLFEFLQDPLSRSSLITVLAARWFPGHFNLIEEISQTDKFKEPPEYLRDGYRSLDEYGNLVNQPEH</sequence>